<dbReference type="Proteomes" id="UP000886043">
    <property type="component" value="Unassembled WGS sequence"/>
</dbReference>
<evidence type="ECO:0000256" key="4">
    <source>
        <dbReference type="SAM" id="Phobius"/>
    </source>
</evidence>
<evidence type="ECO:0000256" key="1">
    <source>
        <dbReference type="ARBA" id="ARBA00004236"/>
    </source>
</evidence>
<accession>A0A7C3GUX0</accession>
<feature type="transmembrane region" description="Helical" evidence="4">
    <location>
        <begin position="397"/>
        <end position="415"/>
    </location>
</feature>
<dbReference type="EMBL" id="DRMH01000106">
    <property type="protein sequence ID" value="HFC98363.1"/>
    <property type="molecule type" value="Genomic_DNA"/>
</dbReference>
<feature type="domain" description="4Fe-4S ferredoxin-type" evidence="5">
    <location>
        <begin position="153"/>
        <end position="183"/>
    </location>
</feature>
<feature type="transmembrane region" description="Helical" evidence="4">
    <location>
        <begin position="72"/>
        <end position="99"/>
    </location>
</feature>
<feature type="transmembrane region" description="Helical" evidence="4">
    <location>
        <begin position="343"/>
        <end position="361"/>
    </location>
</feature>
<dbReference type="PANTHER" id="PTHR30224">
    <property type="entry name" value="ELECTRON TRANSPORT PROTEIN"/>
    <property type="match status" value="1"/>
</dbReference>
<comment type="caution">
    <text evidence="6">The sequence shown here is derived from an EMBL/GenBank/DDBJ whole genome shotgun (WGS) entry which is preliminary data.</text>
</comment>
<evidence type="ECO:0000259" key="5">
    <source>
        <dbReference type="Pfam" id="PF12801"/>
    </source>
</evidence>
<protein>
    <submittedName>
        <fullName evidence="6">4Fe-4S binding protein</fullName>
    </submittedName>
</protein>
<keyword evidence="4" id="KW-0812">Transmembrane</keyword>
<feature type="transmembrane region" description="Helical" evidence="4">
    <location>
        <begin position="120"/>
        <end position="138"/>
    </location>
</feature>
<evidence type="ECO:0000256" key="3">
    <source>
        <dbReference type="ARBA" id="ARBA00023136"/>
    </source>
</evidence>
<feature type="transmembrane region" description="Helical" evidence="4">
    <location>
        <begin position="39"/>
        <end position="60"/>
    </location>
</feature>
<proteinExistence type="predicted"/>
<dbReference type="PANTHER" id="PTHR30224:SF4">
    <property type="entry name" value="ELECTRON TRANSPORT PROTEIN YCCM-RELATED"/>
    <property type="match status" value="1"/>
</dbReference>
<dbReference type="GO" id="GO:0005886">
    <property type="term" value="C:plasma membrane"/>
    <property type="evidence" value="ECO:0007669"/>
    <property type="project" value="UniProtKB-SubCell"/>
</dbReference>
<comment type="subcellular location">
    <subcellularLocation>
        <location evidence="1">Cell membrane</location>
    </subcellularLocation>
</comment>
<feature type="transmembrane region" description="Helical" evidence="4">
    <location>
        <begin position="302"/>
        <end position="322"/>
    </location>
</feature>
<dbReference type="InterPro" id="IPR052378">
    <property type="entry name" value="NosR_regulator"/>
</dbReference>
<keyword evidence="3 4" id="KW-0472">Membrane</keyword>
<dbReference type="Pfam" id="PF12801">
    <property type="entry name" value="Fer4_5"/>
    <property type="match status" value="2"/>
</dbReference>
<organism evidence="6">
    <name type="scientific">Thermosulfurimonas dismutans</name>
    <dbReference type="NCBI Taxonomy" id="999894"/>
    <lineage>
        <taxon>Bacteria</taxon>
        <taxon>Pseudomonadati</taxon>
        <taxon>Thermodesulfobacteriota</taxon>
        <taxon>Thermodesulfobacteria</taxon>
        <taxon>Thermodesulfobacteriales</taxon>
        <taxon>Thermodesulfobacteriaceae</taxon>
        <taxon>Thermosulfurimonas</taxon>
    </lineage>
</organism>
<name>A0A7C3GUX0_9BACT</name>
<sequence length="456" mass="52753">MEKWKKVLHTVFCLELDNGRLNLFETFPALKRFFYNRRYFAWIRTFGDIVFLVLILLGLFGPQEADRNVMLFLAWGVWWTSVVLSWFFVGRMWCAFCPFPGLARLLQNLKLSRLRSPPKWLVCKGLHLATAGFFFIIWVETVTDMKHSPFSTALLLLSIVLGATLMGILYRGYTWCRYLCPLGKIIGSAATMALTEFRADPAKCAQCKDFACRRGRPGKKPCPVFLGAYHARNNLVCLVCGHCLTLCAHDSPALYLRHPLREQIINKGRYVTCGYVIPLLMGSQLARFIYETPYFGWLQNLLGYGPTVTFTLLFGVSTLFFIQFIRLGSHLFVYYEDELFGRFSPMVPVVLPLAFTGELVYRLDYFLRNVGDFLPTLGRQMRWNLLLAYHFTVPPEFIRFTGLFLIFLGTLGGLYTIRYLCRYEFEGLVPRKNQVLIYLLLGVFVFLYVFSFSARY</sequence>
<dbReference type="InterPro" id="IPR017896">
    <property type="entry name" value="4Fe4S_Fe-S-bd"/>
</dbReference>
<feature type="domain" description="4Fe-4S ferredoxin-type" evidence="5">
    <location>
        <begin position="72"/>
        <end position="108"/>
    </location>
</feature>
<dbReference type="AlphaFoldDB" id="A0A7C3GUX0"/>
<feature type="transmembrane region" description="Helical" evidence="4">
    <location>
        <begin position="150"/>
        <end position="170"/>
    </location>
</feature>
<evidence type="ECO:0000256" key="2">
    <source>
        <dbReference type="ARBA" id="ARBA00022475"/>
    </source>
</evidence>
<gene>
    <name evidence="6" type="ORF">ENJ40_07910</name>
</gene>
<feature type="transmembrane region" description="Helical" evidence="4">
    <location>
        <begin position="270"/>
        <end position="290"/>
    </location>
</feature>
<keyword evidence="2" id="KW-1003">Cell membrane</keyword>
<evidence type="ECO:0000313" key="6">
    <source>
        <dbReference type="EMBL" id="HFC98363.1"/>
    </source>
</evidence>
<feature type="transmembrane region" description="Helical" evidence="4">
    <location>
        <begin position="435"/>
        <end position="454"/>
    </location>
</feature>
<reference evidence="6" key="1">
    <citation type="journal article" date="2020" name="mSystems">
        <title>Genome- and Community-Level Interaction Insights into Carbon Utilization and Element Cycling Functions of Hydrothermarchaeota in Hydrothermal Sediment.</title>
        <authorList>
            <person name="Zhou Z."/>
            <person name="Liu Y."/>
            <person name="Xu W."/>
            <person name="Pan J."/>
            <person name="Luo Z.H."/>
            <person name="Li M."/>
        </authorList>
    </citation>
    <scope>NUCLEOTIDE SEQUENCE [LARGE SCALE GENOMIC DNA]</scope>
    <source>
        <strain evidence="6">HyVt-483</strain>
    </source>
</reference>
<keyword evidence="4" id="KW-1133">Transmembrane helix</keyword>